<evidence type="ECO:0000256" key="1">
    <source>
        <dbReference type="SAM" id="MobiDB-lite"/>
    </source>
</evidence>
<name>A0A4R5QBF6_9PROT</name>
<proteinExistence type="predicted"/>
<sequence length="102" mass="11181">MAARHWWRLASQVRRPGGRRRPPPPPEGRPEYLHDTADPDAPVAPRPPLAKLTIRLGLPATDLKGTMFAYPTSASNIGYMLVARELRGFQAAEGLGRCPSPT</sequence>
<dbReference type="AlphaFoldDB" id="A0A4R5QBF6"/>
<gene>
    <name evidence="2" type="ORF">E2C06_25865</name>
</gene>
<evidence type="ECO:0000313" key="3">
    <source>
        <dbReference type="Proteomes" id="UP000295096"/>
    </source>
</evidence>
<protein>
    <recommendedName>
        <fullName evidence="4">Pyridine nucleotide-disulphide oxidoreductase dimerisation domain-containing protein</fullName>
    </recommendedName>
</protein>
<keyword evidence="3" id="KW-1185">Reference proteome</keyword>
<dbReference type="EMBL" id="SMSJ01000056">
    <property type="protein sequence ID" value="TDH59711.1"/>
    <property type="molecule type" value="Genomic_DNA"/>
</dbReference>
<feature type="region of interest" description="Disordered" evidence="1">
    <location>
        <begin position="11"/>
        <end position="47"/>
    </location>
</feature>
<organism evidence="2 3">
    <name type="scientific">Dankookia rubra</name>
    <dbReference type="NCBI Taxonomy" id="1442381"/>
    <lineage>
        <taxon>Bacteria</taxon>
        <taxon>Pseudomonadati</taxon>
        <taxon>Pseudomonadota</taxon>
        <taxon>Alphaproteobacteria</taxon>
        <taxon>Acetobacterales</taxon>
        <taxon>Roseomonadaceae</taxon>
        <taxon>Dankookia</taxon>
    </lineage>
</organism>
<comment type="caution">
    <text evidence="2">The sequence shown here is derived from an EMBL/GenBank/DDBJ whole genome shotgun (WGS) entry which is preliminary data.</text>
</comment>
<evidence type="ECO:0008006" key="4">
    <source>
        <dbReference type="Google" id="ProtNLM"/>
    </source>
</evidence>
<evidence type="ECO:0000313" key="2">
    <source>
        <dbReference type="EMBL" id="TDH59711.1"/>
    </source>
</evidence>
<dbReference type="Proteomes" id="UP000295096">
    <property type="component" value="Unassembled WGS sequence"/>
</dbReference>
<feature type="compositionally biased region" description="Basic and acidic residues" evidence="1">
    <location>
        <begin position="28"/>
        <end position="37"/>
    </location>
</feature>
<reference evidence="2 3" key="1">
    <citation type="journal article" date="2016" name="J. Microbiol.">
        <title>Dankookia rubra gen. nov., sp. nov., an alphaproteobacterium isolated from sediment of a shallow stream.</title>
        <authorList>
            <person name="Kim W.H."/>
            <person name="Kim D.H."/>
            <person name="Kang K."/>
            <person name="Ahn T.Y."/>
        </authorList>
    </citation>
    <scope>NUCLEOTIDE SEQUENCE [LARGE SCALE GENOMIC DNA]</scope>
    <source>
        <strain evidence="2 3">JCM30602</strain>
    </source>
</reference>
<accession>A0A4R5QBF6</accession>